<dbReference type="EMBL" id="AP014962">
    <property type="protein sequence ID" value="BAS97313.1"/>
    <property type="molecule type" value="Genomic_DNA"/>
</dbReference>
<evidence type="ECO:0000313" key="3">
    <source>
        <dbReference type="Proteomes" id="UP000059680"/>
    </source>
</evidence>
<keyword evidence="1" id="KW-1133">Transmembrane helix</keyword>
<dbReference type="PaxDb" id="39947-A0A0N7KLY5"/>
<gene>
    <name evidence="2" type="ordered locus">Os06g0292301</name>
    <name evidence="2" type="ORF">OSNPB_060292301</name>
</gene>
<keyword evidence="1" id="KW-0472">Membrane</keyword>
<dbReference type="Gramene" id="Os06t0292301-01">
    <property type="protein sequence ID" value="Os06t0292301-01"/>
    <property type="gene ID" value="Os06g0292301"/>
</dbReference>
<sequence length="92" mass="11034">MLSSLISIAIFIGRSFILVNIAILNMWSNFIIFSNFNLTMSHRHIRRYFLFWCNNSPRFISRRRLFHFIYNMLAVCRSIVRVRHTAFSICSL</sequence>
<protein>
    <submittedName>
        <fullName evidence="2">Os06g0292301 protein</fullName>
    </submittedName>
</protein>
<proteinExistence type="predicted"/>
<name>A0A0N7KLY5_ORYSJ</name>
<keyword evidence="3" id="KW-1185">Reference proteome</keyword>
<reference evidence="2 3" key="3">
    <citation type="journal article" date="2013" name="Rice">
        <title>Improvement of the Oryza sativa Nipponbare reference genome using next generation sequence and optical map data.</title>
        <authorList>
            <person name="Kawahara Y."/>
            <person name="de la Bastide M."/>
            <person name="Hamilton J.P."/>
            <person name="Kanamori H."/>
            <person name="McCombie W.R."/>
            <person name="Ouyang S."/>
            <person name="Schwartz D.C."/>
            <person name="Tanaka T."/>
            <person name="Wu J."/>
            <person name="Zhou S."/>
            <person name="Childs K.L."/>
            <person name="Davidson R.M."/>
            <person name="Lin H."/>
            <person name="Quesada-Ocampo L."/>
            <person name="Vaillancourt B."/>
            <person name="Sakai H."/>
            <person name="Lee S.S."/>
            <person name="Kim J."/>
            <person name="Numa H."/>
            <person name="Itoh T."/>
            <person name="Buell C.R."/>
            <person name="Matsumoto T."/>
        </authorList>
    </citation>
    <scope>NUCLEOTIDE SEQUENCE [LARGE SCALE GENOMIC DNA]</scope>
    <source>
        <strain evidence="3">cv. Nipponbare</strain>
    </source>
</reference>
<reference evidence="3" key="1">
    <citation type="journal article" date="2005" name="Nature">
        <title>The map-based sequence of the rice genome.</title>
        <authorList>
            <consortium name="International rice genome sequencing project (IRGSP)"/>
            <person name="Matsumoto T."/>
            <person name="Wu J."/>
            <person name="Kanamori H."/>
            <person name="Katayose Y."/>
            <person name="Fujisawa M."/>
            <person name="Namiki N."/>
            <person name="Mizuno H."/>
            <person name="Yamamoto K."/>
            <person name="Antonio B.A."/>
            <person name="Baba T."/>
            <person name="Sakata K."/>
            <person name="Nagamura Y."/>
            <person name="Aoki H."/>
            <person name="Arikawa K."/>
            <person name="Arita K."/>
            <person name="Bito T."/>
            <person name="Chiden Y."/>
            <person name="Fujitsuka N."/>
            <person name="Fukunaka R."/>
            <person name="Hamada M."/>
            <person name="Harada C."/>
            <person name="Hayashi A."/>
            <person name="Hijishita S."/>
            <person name="Honda M."/>
            <person name="Hosokawa S."/>
            <person name="Ichikawa Y."/>
            <person name="Idonuma A."/>
            <person name="Iijima M."/>
            <person name="Ikeda M."/>
            <person name="Ikeno M."/>
            <person name="Ito K."/>
            <person name="Ito S."/>
            <person name="Ito T."/>
            <person name="Ito Y."/>
            <person name="Ito Y."/>
            <person name="Iwabuchi A."/>
            <person name="Kamiya K."/>
            <person name="Karasawa W."/>
            <person name="Kurita K."/>
            <person name="Katagiri S."/>
            <person name="Kikuta A."/>
            <person name="Kobayashi H."/>
            <person name="Kobayashi N."/>
            <person name="Machita K."/>
            <person name="Maehara T."/>
            <person name="Masukawa M."/>
            <person name="Mizubayashi T."/>
            <person name="Mukai Y."/>
            <person name="Nagasaki H."/>
            <person name="Nagata Y."/>
            <person name="Naito S."/>
            <person name="Nakashima M."/>
            <person name="Nakama Y."/>
            <person name="Nakamichi Y."/>
            <person name="Nakamura M."/>
            <person name="Meguro A."/>
            <person name="Negishi M."/>
            <person name="Ohta I."/>
            <person name="Ohta T."/>
            <person name="Okamoto M."/>
            <person name="Ono N."/>
            <person name="Saji S."/>
            <person name="Sakaguchi M."/>
            <person name="Sakai K."/>
            <person name="Shibata M."/>
            <person name="Shimokawa T."/>
            <person name="Song J."/>
            <person name="Takazaki Y."/>
            <person name="Terasawa K."/>
            <person name="Tsugane M."/>
            <person name="Tsuji K."/>
            <person name="Ueda S."/>
            <person name="Waki K."/>
            <person name="Yamagata H."/>
            <person name="Yamamoto M."/>
            <person name="Yamamoto S."/>
            <person name="Yamane H."/>
            <person name="Yoshiki S."/>
            <person name="Yoshihara R."/>
            <person name="Yukawa K."/>
            <person name="Zhong H."/>
            <person name="Yano M."/>
            <person name="Yuan Q."/>
            <person name="Ouyang S."/>
            <person name="Liu J."/>
            <person name="Jones K.M."/>
            <person name="Gansberger K."/>
            <person name="Moffat K."/>
            <person name="Hill J."/>
            <person name="Bera J."/>
            <person name="Fadrosh D."/>
            <person name="Jin S."/>
            <person name="Johri S."/>
            <person name="Kim M."/>
            <person name="Overton L."/>
            <person name="Reardon M."/>
            <person name="Tsitrin T."/>
            <person name="Vuong H."/>
            <person name="Weaver B."/>
            <person name="Ciecko A."/>
            <person name="Tallon L."/>
            <person name="Jackson J."/>
            <person name="Pai G."/>
            <person name="Aken S.V."/>
            <person name="Utterback T."/>
            <person name="Reidmuller S."/>
            <person name="Feldblyum T."/>
            <person name="Hsiao J."/>
            <person name="Zismann V."/>
            <person name="Iobst S."/>
            <person name="de Vazeille A.R."/>
            <person name="Buell C.R."/>
            <person name="Ying K."/>
            <person name="Li Y."/>
            <person name="Lu T."/>
            <person name="Huang Y."/>
            <person name="Zhao Q."/>
            <person name="Feng Q."/>
            <person name="Zhang L."/>
            <person name="Zhu J."/>
            <person name="Weng Q."/>
            <person name="Mu J."/>
            <person name="Lu Y."/>
            <person name="Fan D."/>
            <person name="Liu Y."/>
            <person name="Guan J."/>
            <person name="Zhang Y."/>
            <person name="Yu S."/>
            <person name="Liu X."/>
            <person name="Zhang Y."/>
            <person name="Hong G."/>
            <person name="Han B."/>
            <person name="Choisne N."/>
            <person name="Demange N."/>
            <person name="Orjeda G."/>
            <person name="Samain S."/>
            <person name="Cattolico L."/>
            <person name="Pelletier E."/>
            <person name="Couloux A."/>
            <person name="Segurens B."/>
            <person name="Wincker P."/>
            <person name="D'Hont A."/>
            <person name="Scarpelli C."/>
            <person name="Weissenbach J."/>
            <person name="Salanoubat M."/>
            <person name="Quetier F."/>
            <person name="Yu Y."/>
            <person name="Kim H.R."/>
            <person name="Rambo T."/>
            <person name="Currie J."/>
            <person name="Collura K."/>
            <person name="Luo M."/>
            <person name="Yang T."/>
            <person name="Ammiraju J.S.S."/>
            <person name="Engler F."/>
            <person name="Soderlund C."/>
            <person name="Wing R.A."/>
            <person name="Palmer L.E."/>
            <person name="de la Bastide M."/>
            <person name="Spiegel L."/>
            <person name="Nascimento L."/>
            <person name="Zutavern T."/>
            <person name="O'Shaughnessy A."/>
            <person name="Dike S."/>
            <person name="Dedhia N."/>
            <person name="Preston R."/>
            <person name="Balija V."/>
            <person name="McCombie W.R."/>
            <person name="Chow T."/>
            <person name="Chen H."/>
            <person name="Chung M."/>
            <person name="Chen C."/>
            <person name="Shaw J."/>
            <person name="Wu H."/>
            <person name="Hsiao K."/>
            <person name="Chao Y."/>
            <person name="Chu M."/>
            <person name="Cheng C."/>
            <person name="Hour A."/>
            <person name="Lee P."/>
            <person name="Lin S."/>
            <person name="Lin Y."/>
            <person name="Liou J."/>
            <person name="Liu S."/>
            <person name="Hsing Y."/>
            <person name="Raghuvanshi S."/>
            <person name="Mohanty A."/>
            <person name="Bharti A.K."/>
            <person name="Gaur A."/>
            <person name="Gupta V."/>
            <person name="Kumar D."/>
            <person name="Ravi V."/>
            <person name="Vij S."/>
            <person name="Kapur A."/>
            <person name="Khurana P."/>
            <person name="Khurana P."/>
            <person name="Khurana J.P."/>
            <person name="Tyagi A.K."/>
            <person name="Gaikwad K."/>
            <person name="Singh A."/>
            <person name="Dalal V."/>
            <person name="Srivastava S."/>
            <person name="Dixit A."/>
            <person name="Pal A.K."/>
            <person name="Ghazi I.A."/>
            <person name="Yadav M."/>
            <person name="Pandit A."/>
            <person name="Bhargava A."/>
            <person name="Sureshbabu K."/>
            <person name="Batra K."/>
            <person name="Sharma T.R."/>
            <person name="Mohapatra T."/>
            <person name="Singh N.K."/>
            <person name="Messing J."/>
            <person name="Nelson A.B."/>
            <person name="Fuks G."/>
            <person name="Kavchok S."/>
            <person name="Keizer G."/>
            <person name="Linton E."/>
            <person name="Llaca V."/>
            <person name="Song R."/>
            <person name="Tanyolac B."/>
            <person name="Young S."/>
            <person name="Ho-Il K."/>
            <person name="Hahn J.H."/>
            <person name="Sangsakoo G."/>
            <person name="Vanavichit A."/>
            <person name="de Mattos Luiz.A.T."/>
            <person name="Zimmer P.D."/>
            <person name="Malone G."/>
            <person name="Dellagostin O."/>
            <person name="de Oliveira A.C."/>
            <person name="Bevan M."/>
            <person name="Bancroft I."/>
            <person name="Minx P."/>
            <person name="Cordum H."/>
            <person name="Wilson R."/>
            <person name="Cheng Z."/>
            <person name="Jin W."/>
            <person name="Jiang J."/>
            <person name="Leong S.A."/>
            <person name="Iwama H."/>
            <person name="Gojobori T."/>
            <person name="Itoh T."/>
            <person name="Niimura Y."/>
            <person name="Fujii Y."/>
            <person name="Habara T."/>
            <person name="Sakai H."/>
            <person name="Sato Y."/>
            <person name="Wilson G."/>
            <person name="Kumar K."/>
            <person name="McCouch S."/>
            <person name="Juretic N."/>
            <person name="Hoen D."/>
            <person name="Wright S."/>
            <person name="Bruskiewich R."/>
            <person name="Bureau T."/>
            <person name="Miyao A."/>
            <person name="Hirochika H."/>
            <person name="Nishikawa T."/>
            <person name="Kadowaki K."/>
            <person name="Sugiura M."/>
            <person name="Burr B."/>
            <person name="Sasaki T."/>
        </authorList>
    </citation>
    <scope>NUCLEOTIDE SEQUENCE [LARGE SCALE GENOMIC DNA]</scope>
    <source>
        <strain evidence="3">cv. Nipponbare</strain>
    </source>
</reference>
<dbReference type="AlphaFoldDB" id="A0A0N7KLY5"/>
<organism evidence="2 3">
    <name type="scientific">Oryza sativa subsp. japonica</name>
    <name type="common">Rice</name>
    <dbReference type="NCBI Taxonomy" id="39947"/>
    <lineage>
        <taxon>Eukaryota</taxon>
        <taxon>Viridiplantae</taxon>
        <taxon>Streptophyta</taxon>
        <taxon>Embryophyta</taxon>
        <taxon>Tracheophyta</taxon>
        <taxon>Spermatophyta</taxon>
        <taxon>Magnoliopsida</taxon>
        <taxon>Liliopsida</taxon>
        <taxon>Poales</taxon>
        <taxon>Poaceae</taxon>
        <taxon>BOP clade</taxon>
        <taxon>Oryzoideae</taxon>
        <taxon>Oryzeae</taxon>
        <taxon>Oryzinae</taxon>
        <taxon>Oryza</taxon>
        <taxon>Oryza sativa</taxon>
    </lineage>
</organism>
<reference evidence="2 3" key="2">
    <citation type="journal article" date="2013" name="Plant Cell Physiol.">
        <title>Rice Annotation Project Database (RAP-DB): an integrative and interactive database for rice genomics.</title>
        <authorList>
            <person name="Sakai H."/>
            <person name="Lee S.S."/>
            <person name="Tanaka T."/>
            <person name="Numa H."/>
            <person name="Kim J."/>
            <person name="Kawahara Y."/>
            <person name="Wakimoto H."/>
            <person name="Yang C.C."/>
            <person name="Iwamoto M."/>
            <person name="Abe T."/>
            <person name="Yamada Y."/>
            <person name="Muto A."/>
            <person name="Inokuchi H."/>
            <person name="Ikemura T."/>
            <person name="Matsumoto T."/>
            <person name="Sasaki T."/>
            <person name="Itoh T."/>
        </authorList>
    </citation>
    <scope>NUCLEOTIDE SEQUENCE [LARGE SCALE GENOMIC DNA]</scope>
    <source>
        <strain evidence="3">cv. Nipponbare</strain>
    </source>
</reference>
<evidence type="ECO:0000313" key="2">
    <source>
        <dbReference type="EMBL" id="BAS97313.1"/>
    </source>
</evidence>
<evidence type="ECO:0000256" key="1">
    <source>
        <dbReference type="SAM" id="Phobius"/>
    </source>
</evidence>
<feature type="transmembrane region" description="Helical" evidence="1">
    <location>
        <begin position="6"/>
        <end position="33"/>
    </location>
</feature>
<dbReference type="Proteomes" id="UP000059680">
    <property type="component" value="Chromosome 6"/>
</dbReference>
<keyword evidence="1" id="KW-0812">Transmembrane</keyword>
<accession>A0A0N7KLY5</accession>
<dbReference type="InParanoid" id="A0A0N7KLY5"/>